<dbReference type="InterPro" id="IPR040131">
    <property type="entry name" value="MnmG_N"/>
</dbReference>
<evidence type="ECO:0000256" key="3">
    <source>
        <dbReference type="ARBA" id="ARBA00007653"/>
    </source>
</evidence>
<dbReference type="PROSITE" id="PS01280">
    <property type="entry name" value="GIDA_1"/>
    <property type="match status" value="1"/>
</dbReference>
<dbReference type="FunFam" id="1.10.150.570:FF:000001">
    <property type="entry name" value="tRNA uridine 5-carboxymethylaminomethyl modification enzyme MnmG"/>
    <property type="match status" value="1"/>
</dbReference>
<dbReference type="FunFam" id="3.50.50.60:FF:000002">
    <property type="entry name" value="tRNA uridine 5-carboxymethylaminomethyl modification enzyme MnmG"/>
    <property type="match status" value="1"/>
</dbReference>
<dbReference type="EMBL" id="OGTP01000003">
    <property type="protein sequence ID" value="SPB14211.1"/>
    <property type="molecule type" value="Genomic_DNA"/>
</dbReference>
<dbReference type="InterPro" id="IPR026904">
    <property type="entry name" value="MnmG_C"/>
</dbReference>
<dbReference type="InterPro" id="IPR020595">
    <property type="entry name" value="MnmG-rel_CS"/>
</dbReference>
<organism evidence="15 16">
    <name type="scientific">Caballeronia novacaledonica</name>
    <dbReference type="NCBI Taxonomy" id="1544861"/>
    <lineage>
        <taxon>Bacteria</taxon>
        <taxon>Pseudomonadati</taxon>
        <taxon>Pseudomonadota</taxon>
        <taxon>Betaproteobacteria</taxon>
        <taxon>Burkholderiales</taxon>
        <taxon>Burkholderiaceae</taxon>
        <taxon>Caballeronia</taxon>
    </lineage>
</organism>
<comment type="similarity">
    <text evidence="3 12">Belongs to the MnmG family.</text>
</comment>
<keyword evidence="9 12" id="KW-0520">NAD</keyword>
<dbReference type="InterPro" id="IPR044920">
    <property type="entry name" value="MnmG_C_subdom_sf"/>
</dbReference>
<comment type="subcellular location">
    <subcellularLocation>
        <location evidence="12">Cytoplasm</location>
    </subcellularLocation>
</comment>
<dbReference type="InterPro" id="IPR047001">
    <property type="entry name" value="MnmG_C_subdom"/>
</dbReference>
<name>A0A2U3I2B2_9BURK</name>
<evidence type="ECO:0000256" key="6">
    <source>
        <dbReference type="ARBA" id="ARBA00022630"/>
    </source>
</evidence>
<dbReference type="NCBIfam" id="TIGR00136">
    <property type="entry name" value="mnmG_gidA"/>
    <property type="match status" value="1"/>
</dbReference>
<dbReference type="FunFam" id="3.50.50.60:FF:000010">
    <property type="entry name" value="tRNA uridine 5-carboxymethylaminomethyl modification enzyme MnmG"/>
    <property type="match status" value="1"/>
</dbReference>
<dbReference type="InterPro" id="IPR049312">
    <property type="entry name" value="GIDA_C_N"/>
</dbReference>
<dbReference type="Gene3D" id="1.10.150.570">
    <property type="entry name" value="GidA associated domain, C-terminal subdomain"/>
    <property type="match status" value="1"/>
</dbReference>
<keyword evidence="16" id="KW-1185">Reference proteome</keyword>
<dbReference type="GO" id="GO:0050660">
    <property type="term" value="F:flavin adenine dinucleotide binding"/>
    <property type="evidence" value="ECO:0007669"/>
    <property type="project" value="UniProtKB-UniRule"/>
</dbReference>
<evidence type="ECO:0000256" key="9">
    <source>
        <dbReference type="ARBA" id="ARBA00023027"/>
    </source>
</evidence>
<evidence type="ECO:0000256" key="11">
    <source>
        <dbReference type="ARBA" id="ARBA00031800"/>
    </source>
</evidence>
<dbReference type="GO" id="GO:0030488">
    <property type="term" value="P:tRNA methylation"/>
    <property type="evidence" value="ECO:0007669"/>
    <property type="project" value="TreeGrafter"/>
</dbReference>
<feature type="binding site" evidence="12">
    <location>
        <begin position="313"/>
        <end position="327"/>
    </location>
    <ligand>
        <name>NAD(+)</name>
        <dbReference type="ChEBI" id="CHEBI:57540"/>
    </ligand>
</feature>
<protein>
    <recommendedName>
        <fullName evidence="4 12">tRNA uridine 5-carboxymethylaminomethyl modification enzyme MnmG</fullName>
    </recommendedName>
    <alternativeName>
        <fullName evidence="11 12">Glucose-inhibited division protein A</fullName>
    </alternativeName>
</protein>
<evidence type="ECO:0000313" key="15">
    <source>
        <dbReference type="EMBL" id="SPB14211.1"/>
    </source>
</evidence>
<dbReference type="FunFam" id="1.10.10.1800:FF:000001">
    <property type="entry name" value="tRNA uridine 5-carboxymethylaminomethyl modification enzyme MnmG"/>
    <property type="match status" value="1"/>
</dbReference>
<dbReference type="SMART" id="SM01228">
    <property type="entry name" value="GIDA_assoc_3"/>
    <property type="match status" value="1"/>
</dbReference>
<dbReference type="Gene3D" id="3.50.50.60">
    <property type="entry name" value="FAD/NAD(P)-binding domain"/>
    <property type="match status" value="2"/>
</dbReference>
<dbReference type="HAMAP" id="MF_00129">
    <property type="entry name" value="MnmG_GidA"/>
    <property type="match status" value="1"/>
</dbReference>
<dbReference type="InterPro" id="IPR004416">
    <property type="entry name" value="MnmG"/>
</dbReference>
<keyword evidence="8 12" id="KW-0274">FAD</keyword>
<keyword evidence="7 12" id="KW-0819">tRNA processing</keyword>
<dbReference type="Gene3D" id="1.10.10.1800">
    <property type="entry name" value="tRNA uridine 5-carboxymethylaminomethyl modification enzyme MnmG/GidA"/>
    <property type="match status" value="1"/>
</dbReference>
<dbReference type="Pfam" id="PF21680">
    <property type="entry name" value="GIDA_C_1st"/>
    <property type="match status" value="1"/>
</dbReference>
<dbReference type="InterPro" id="IPR002218">
    <property type="entry name" value="MnmG-rel"/>
</dbReference>
<gene>
    <name evidence="12" type="primary">mnmG</name>
    <name evidence="12" type="synonym">gidA</name>
    <name evidence="15" type="ORF">NOV72_01460</name>
</gene>
<evidence type="ECO:0000256" key="12">
    <source>
        <dbReference type="HAMAP-Rule" id="MF_00129"/>
    </source>
</evidence>
<dbReference type="Pfam" id="PF01134">
    <property type="entry name" value="GIDA"/>
    <property type="match status" value="1"/>
</dbReference>
<dbReference type="Pfam" id="PF13932">
    <property type="entry name" value="SAM_GIDA_C"/>
    <property type="match status" value="1"/>
</dbReference>
<sequence length="693" mass="76057">MKHAFFSPSADRSEFEGKEAVIIQSYSLFRFVSFAHEIPMLYPTEFDVIVVGGGHAGTEAALASARMGCKTLLLTHNIETLGQMSCNPSIGGIGKGHLVKEVDALGGAMAAATDESGIQFRILNSSKGPAVRATRAQADRILYKQAIRHRLENQPNLWLFQQAVDDLMVEGDRVVGAVTQVGLRFRARAVVLTAGTFLDGKIHVGLNNYVGGRAGDPAAVSLSARLKELKLPQGRLKTGTPPRIDGRTIDFSQLEEQPGDLDPIPVFSFLGRVEQHPRQVPCWVTHTNAQTHDIIRSGLDRSPMYTGVIEGVGPRYCPSIEDKIHRFASKDAHQIFLEPEGLTTNEFYPNGISTSLPFDVQLELVRSMRGLEHAHILRPGYAIEYDYFDPRALKASLETKAINGLFFAGQINGTTGYEEAAAQGLLAGINAGLQVRGKEAWSPRRDQAYLGVLVDDLVTRGVSEPYRMFTSRAEYRLSLREDNADMRLTEIGRELGIIDDVRWDAFSRKRDAVSRETQRLRSTWVNPKTLPAEEATALLGKPIDHEYSLADLLRRPGVSYDGICSLRDGACGPDASLADDPVLLAQIKEQIEIGVKYQGYIDRQADEIVRNGAQENTRLPDALDYNEVRGLSFEARQKLIQHRPETIGQASRISGITPAAISLLMVHLKRGAGRRGRNAAGDDSATGSPTAVQ</sequence>
<proteinExistence type="inferred from homology"/>
<comment type="caution">
    <text evidence="12">Lacks conserved residue(s) required for the propagation of feature annotation.</text>
</comment>
<dbReference type="AlphaFoldDB" id="A0A2U3I2B2"/>
<evidence type="ECO:0000256" key="4">
    <source>
        <dbReference type="ARBA" id="ARBA00020461"/>
    </source>
</evidence>
<dbReference type="PANTHER" id="PTHR11806:SF0">
    <property type="entry name" value="PROTEIN MTO1 HOMOLOG, MITOCHONDRIAL"/>
    <property type="match status" value="1"/>
</dbReference>
<dbReference type="GO" id="GO:0005829">
    <property type="term" value="C:cytosol"/>
    <property type="evidence" value="ECO:0007669"/>
    <property type="project" value="TreeGrafter"/>
</dbReference>
<evidence type="ECO:0000256" key="10">
    <source>
        <dbReference type="ARBA" id="ARBA00025948"/>
    </source>
</evidence>
<dbReference type="InterPro" id="IPR036188">
    <property type="entry name" value="FAD/NAD-bd_sf"/>
</dbReference>
<evidence type="ECO:0000259" key="14">
    <source>
        <dbReference type="SMART" id="SM01228"/>
    </source>
</evidence>
<feature type="region of interest" description="Disordered" evidence="13">
    <location>
        <begin position="674"/>
        <end position="693"/>
    </location>
</feature>
<evidence type="ECO:0000256" key="8">
    <source>
        <dbReference type="ARBA" id="ARBA00022827"/>
    </source>
</evidence>
<dbReference type="GO" id="GO:0002098">
    <property type="term" value="P:tRNA wobble uridine modification"/>
    <property type="evidence" value="ECO:0007669"/>
    <property type="project" value="InterPro"/>
</dbReference>
<evidence type="ECO:0000256" key="2">
    <source>
        <dbReference type="ARBA" id="ARBA00003717"/>
    </source>
</evidence>
<comment type="function">
    <text evidence="2 12">NAD-binding protein involved in the addition of a carboxymethylaminomethyl (cmnm) group at the wobble position (U34) of certain tRNAs, forming tRNA-cmnm(5)s(2)U34.</text>
</comment>
<evidence type="ECO:0000256" key="5">
    <source>
        <dbReference type="ARBA" id="ARBA00022490"/>
    </source>
</evidence>
<reference evidence="16" key="1">
    <citation type="submission" date="2018-01" db="EMBL/GenBank/DDBJ databases">
        <authorList>
            <person name="Peeters C."/>
        </authorList>
    </citation>
    <scope>NUCLEOTIDE SEQUENCE [LARGE SCALE GENOMIC DNA]</scope>
</reference>
<feature type="binding site" evidence="12">
    <location>
        <begin position="52"/>
        <end position="57"/>
    </location>
    <ligand>
        <name>FAD</name>
        <dbReference type="ChEBI" id="CHEBI:57692"/>
    </ligand>
</feature>
<comment type="cofactor">
    <cofactor evidence="1 12">
        <name>FAD</name>
        <dbReference type="ChEBI" id="CHEBI:57692"/>
    </cofactor>
</comment>
<dbReference type="PANTHER" id="PTHR11806">
    <property type="entry name" value="GLUCOSE INHIBITED DIVISION PROTEIN A"/>
    <property type="match status" value="1"/>
</dbReference>
<keyword evidence="6 12" id="KW-0285">Flavoprotein</keyword>
<feature type="domain" description="tRNA uridine 5-carboxymethylaminomethyl modification enzyme C-terminal subdomain" evidence="14">
    <location>
        <begin position="595"/>
        <end position="666"/>
    </location>
</feature>
<comment type="subunit">
    <text evidence="10 12">Homodimer. Heterotetramer of two MnmE and two MnmG subunits.</text>
</comment>
<dbReference type="PROSITE" id="PS01281">
    <property type="entry name" value="GIDA_2"/>
    <property type="match status" value="1"/>
</dbReference>
<evidence type="ECO:0000256" key="13">
    <source>
        <dbReference type="SAM" id="MobiDB-lite"/>
    </source>
</evidence>
<evidence type="ECO:0000313" key="16">
    <source>
        <dbReference type="Proteomes" id="UP000238169"/>
    </source>
</evidence>
<dbReference type="SUPFAM" id="SSF51905">
    <property type="entry name" value="FAD/NAD(P)-binding domain"/>
    <property type="match status" value="1"/>
</dbReference>
<evidence type="ECO:0000256" key="1">
    <source>
        <dbReference type="ARBA" id="ARBA00001974"/>
    </source>
</evidence>
<evidence type="ECO:0000256" key="7">
    <source>
        <dbReference type="ARBA" id="ARBA00022694"/>
    </source>
</evidence>
<keyword evidence="5 12" id="KW-0963">Cytoplasm</keyword>
<dbReference type="Proteomes" id="UP000238169">
    <property type="component" value="Unassembled WGS sequence"/>
</dbReference>
<accession>A0A2U3I2B2</accession>